<keyword evidence="1" id="KW-0732">Signal</keyword>
<organism evidence="2 3">
    <name type="scientific">Moheibacter sediminis</name>
    <dbReference type="NCBI Taxonomy" id="1434700"/>
    <lineage>
        <taxon>Bacteria</taxon>
        <taxon>Pseudomonadati</taxon>
        <taxon>Bacteroidota</taxon>
        <taxon>Flavobacteriia</taxon>
        <taxon>Flavobacteriales</taxon>
        <taxon>Weeksellaceae</taxon>
        <taxon>Moheibacter</taxon>
    </lineage>
</organism>
<evidence type="ECO:0000313" key="3">
    <source>
        <dbReference type="Proteomes" id="UP000192393"/>
    </source>
</evidence>
<keyword evidence="3" id="KW-1185">Reference proteome</keyword>
<dbReference type="EMBL" id="FWXS01000002">
    <property type="protein sequence ID" value="SMC41735.1"/>
    <property type="molecule type" value="Genomic_DNA"/>
</dbReference>
<evidence type="ECO:0000256" key="1">
    <source>
        <dbReference type="SAM" id="SignalP"/>
    </source>
</evidence>
<evidence type="ECO:0000313" key="2">
    <source>
        <dbReference type="EMBL" id="SMC41735.1"/>
    </source>
</evidence>
<name>A0A1W1YZV4_9FLAO</name>
<dbReference type="InterPro" id="IPR015943">
    <property type="entry name" value="WD40/YVTN_repeat-like_dom_sf"/>
</dbReference>
<accession>A0A1W1YZV4</accession>
<sequence>MKKTLLLSSILIAGTFVSAQDITAVTGLTKGKIEFNDFRKIDLNNLNSSNILLSKADNLNLISEAGKSCNCGKYIAAMTTNTAGDIFFIPMTQSRLMTVNTTSKSGTFKEIEKSSLDTKDQGTYFARMTTAADGFMYALNNNGTELLKISPSGNVQNLGASSGFIAEMKKLSNETHAFGGDMIADAFGNLYVISAAGNVFKLNPNNQNASFVGKIKGLPENYTVNGAAVAKDGSVVLATTSESGFYTLNFDSLEAKFASNYDVPVYDLSSPYLLKQNVADNLSNSSYSLYPTIVKASELNIVSKVNESTKLDITVWNLNNKMVYSNSVAVQSVGDFKVNLNGSLQPGIYILKAVNQNGAEVINTKFTLVR</sequence>
<dbReference type="OrthoDB" id="621743at2"/>
<dbReference type="RefSeq" id="WP_084016107.1">
    <property type="nucleotide sequence ID" value="NZ_FWXS01000002.1"/>
</dbReference>
<reference evidence="2 3" key="1">
    <citation type="submission" date="2017-04" db="EMBL/GenBank/DDBJ databases">
        <authorList>
            <person name="Afonso C.L."/>
            <person name="Miller P.J."/>
            <person name="Scott M.A."/>
            <person name="Spackman E."/>
            <person name="Goraichik I."/>
            <person name="Dimitrov K.M."/>
            <person name="Suarez D.L."/>
            <person name="Swayne D.E."/>
        </authorList>
    </citation>
    <scope>NUCLEOTIDE SEQUENCE [LARGE SCALE GENOMIC DNA]</scope>
    <source>
        <strain evidence="2 3">CGMCC 1.12708</strain>
    </source>
</reference>
<gene>
    <name evidence="2" type="ORF">SAMN06296427_10263</name>
</gene>
<protein>
    <submittedName>
        <fullName evidence="2">Por secretion system C-terminal sorting domain-containing protein</fullName>
    </submittedName>
</protein>
<dbReference type="Gene3D" id="2.130.10.10">
    <property type="entry name" value="YVTN repeat-like/Quinoprotein amine dehydrogenase"/>
    <property type="match status" value="1"/>
</dbReference>
<feature type="chain" id="PRO_5013026373" evidence="1">
    <location>
        <begin position="20"/>
        <end position="370"/>
    </location>
</feature>
<dbReference type="SUPFAM" id="SSF101898">
    <property type="entry name" value="NHL repeat"/>
    <property type="match status" value="1"/>
</dbReference>
<dbReference type="Proteomes" id="UP000192393">
    <property type="component" value="Unassembled WGS sequence"/>
</dbReference>
<feature type="signal peptide" evidence="1">
    <location>
        <begin position="1"/>
        <end position="19"/>
    </location>
</feature>
<proteinExistence type="predicted"/>
<dbReference type="AlphaFoldDB" id="A0A1W1YZV4"/>